<dbReference type="EMBL" id="CAJZAG010000001">
    <property type="protein sequence ID" value="CAG9164286.1"/>
    <property type="molecule type" value="Genomic_DNA"/>
</dbReference>
<dbReference type="Proteomes" id="UP000706525">
    <property type="component" value="Unassembled WGS sequence"/>
</dbReference>
<proteinExistence type="predicted"/>
<evidence type="ECO:0000313" key="2">
    <source>
        <dbReference type="Proteomes" id="UP000706525"/>
    </source>
</evidence>
<gene>
    <name evidence="1" type="ORF">LMG32289_00628</name>
</gene>
<name>A0ABM8WAK2_9BURK</name>
<evidence type="ECO:0000313" key="1">
    <source>
        <dbReference type="EMBL" id="CAG9164286.1"/>
    </source>
</evidence>
<protein>
    <submittedName>
        <fullName evidence="1">Uncharacterized protein</fullName>
    </submittedName>
</protein>
<dbReference type="RefSeq" id="WP_223981703.1">
    <property type="nucleotide sequence ID" value="NZ_CAJZAG010000001.1"/>
</dbReference>
<organism evidence="1 2">
    <name type="scientific">Cupriavidus pampae</name>
    <dbReference type="NCBI Taxonomy" id="659251"/>
    <lineage>
        <taxon>Bacteria</taxon>
        <taxon>Pseudomonadati</taxon>
        <taxon>Pseudomonadota</taxon>
        <taxon>Betaproteobacteria</taxon>
        <taxon>Burkholderiales</taxon>
        <taxon>Burkholderiaceae</taxon>
        <taxon>Cupriavidus</taxon>
    </lineage>
</organism>
<sequence>MLFKNGSQVQAEAHGEVDYSACFSDVSPMFLFCAEIGDSNLVIDSRDPIYALND</sequence>
<accession>A0ABM8WAK2</accession>
<keyword evidence="2" id="KW-1185">Reference proteome</keyword>
<comment type="caution">
    <text evidence="1">The sequence shown here is derived from an EMBL/GenBank/DDBJ whole genome shotgun (WGS) entry which is preliminary data.</text>
</comment>
<reference evidence="1 2" key="1">
    <citation type="submission" date="2021-08" db="EMBL/GenBank/DDBJ databases">
        <authorList>
            <person name="Peeters C."/>
        </authorList>
    </citation>
    <scope>NUCLEOTIDE SEQUENCE [LARGE SCALE GENOMIC DNA]</scope>
    <source>
        <strain evidence="1 2">LMG 32289</strain>
    </source>
</reference>